<dbReference type="Pfam" id="PF04439">
    <property type="entry name" value="Adenyl_transf"/>
    <property type="match status" value="1"/>
</dbReference>
<gene>
    <name evidence="1" type="ORF">K8V85_10910</name>
</gene>
<evidence type="ECO:0000313" key="2">
    <source>
        <dbReference type="Proteomes" id="UP000706163"/>
    </source>
</evidence>
<dbReference type="SUPFAM" id="SSF81631">
    <property type="entry name" value="PAP/OAS1 substrate-binding domain"/>
    <property type="match status" value="1"/>
</dbReference>
<dbReference type="InterPro" id="IPR007530">
    <property type="entry name" value="Aminoglycoside_adenylylTfrase"/>
</dbReference>
<dbReference type="EMBL" id="DYVT01000125">
    <property type="protein sequence ID" value="HJF68812.1"/>
    <property type="molecule type" value="Genomic_DNA"/>
</dbReference>
<dbReference type="Gene3D" id="3.30.460.10">
    <property type="entry name" value="Beta Polymerase, domain 2"/>
    <property type="match status" value="1"/>
</dbReference>
<reference evidence="1" key="2">
    <citation type="submission" date="2021-09" db="EMBL/GenBank/DDBJ databases">
        <authorList>
            <person name="Gilroy R."/>
        </authorList>
    </citation>
    <scope>NUCLEOTIDE SEQUENCE</scope>
    <source>
        <strain evidence="1">CHK149-3286</strain>
    </source>
</reference>
<dbReference type="RefSeq" id="WP_278676109.1">
    <property type="nucleotide sequence ID" value="NZ_DYVT01000125.1"/>
</dbReference>
<dbReference type="Gene3D" id="1.20.120.330">
    <property type="entry name" value="Nucleotidyltransferases domain 2"/>
    <property type="match status" value="1"/>
</dbReference>
<dbReference type="AlphaFoldDB" id="A0A921KWP6"/>
<evidence type="ECO:0000313" key="1">
    <source>
        <dbReference type="EMBL" id="HJF68812.1"/>
    </source>
</evidence>
<accession>A0A921KWP6</accession>
<proteinExistence type="predicted"/>
<comment type="caution">
    <text evidence="1">The sequence shown here is derived from an EMBL/GenBank/DDBJ whole genome shotgun (WGS) entry which is preliminary data.</text>
</comment>
<name>A0A921KWP6_9STAP</name>
<reference evidence="1" key="1">
    <citation type="journal article" date="2021" name="PeerJ">
        <title>Extensive microbial diversity within the chicken gut microbiome revealed by metagenomics and culture.</title>
        <authorList>
            <person name="Gilroy R."/>
            <person name="Ravi A."/>
            <person name="Getino M."/>
            <person name="Pursley I."/>
            <person name="Horton D.L."/>
            <person name="Alikhan N.F."/>
            <person name="Baker D."/>
            <person name="Gharbi K."/>
            <person name="Hall N."/>
            <person name="Watson M."/>
            <person name="Adriaenssens E.M."/>
            <person name="Foster-Nyarko E."/>
            <person name="Jarju S."/>
            <person name="Secka A."/>
            <person name="Antonio M."/>
            <person name="Oren A."/>
            <person name="Chaudhuri R.R."/>
            <person name="La Ragione R."/>
            <person name="Hildebrand F."/>
            <person name="Pallen M.J."/>
        </authorList>
    </citation>
    <scope>NUCLEOTIDE SEQUENCE</scope>
    <source>
        <strain evidence="1">CHK149-3286</strain>
    </source>
</reference>
<protein>
    <submittedName>
        <fullName evidence="1">Aminoglycoside 6-adenylyltransferase</fullName>
    </submittedName>
</protein>
<dbReference type="InterPro" id="IPR043519">
    <property type="entry name" value="NT_sf"/>
</dbReference>
<dbReference type="Proteomes" id="UP000706163">
    <property type="component" value="Unassembled WGS sequence"/>
</dbReference>
<organism evidence="1 2">
    <name type="scientific">Staphylococcus kloosii</name>
    <dbReference type="NCBI Taxonomy" id="29384"/>
    <lineage>
        <taxon>Bacteria</taxon>
        <taxon>Bacillati</taxon>
        <taxon>Bacillota</taxon>
        <taxon>Bacilli</taxon>
        <taxon>Bacillales</taxon>
        <taxon>Staphylococcaceae</taxon>
        <taxon>Staphylococcus</taxon>
    </lineage>
</organism>
<sequence>MRSSTEMYELILHIAQNNDHVKVVCENGSRVNKKVVPDRYQDYDIAFIVDDYSLVIDDLTWIEQFGNRIITQLTEAEELFKPQLDYKFPILMLFDDYNRIDLTIVDINNIKDYLQEDSLTEILLNKDNIILEIEESNDSSHWVKEPTRKMVEECLTEFYWVSTYVMKGVWREELLYAIDSLNNAREMLLLILSWREGYNNKFKINIGKSYKYLPDYLSNRDYAMLSNTYPVLNANDIKQKLYSMIRFFDEIYVDFCQKLNYKYQKNPYKGVKEYIEYETK</sequence>
<dbReference type="SUPFAM" id="SSF81301">
    <property type="entry name" value="Nucleotidyltransferase"/>
    <property type="match status" value="1"/>
</dbReference>